<dbReference type="PANTHER" id="PTHR38101:SF1">
    <property type="entry name" value="UPF0307 PROTEIN YJGA"/>
    <property type="match status" value="1"/>
</dbReference>
<comment type="similarity">
    <text evidence="5">Belongs to the DarP family.</text>
</comment>
<protein>
    <recommendedName>
        <fullName evidence="5">Dual-action ribosomal maturation protein DarP</fullName>
    </recommendedName>
    <alternativeName>
        <fullName evidence="5">Large ribosomal subunit assembly factor DarP</fullName>
    </alternativeName>
</protein>
<sequence>MSGHDPFDDIGDYFDGEEEVSKSAVKREMHERQALGKELAELSEKAREKLDLPEQLIAAIDAYQKITSNVAKRRQLQFIGRVMRDVDIEPIEQELKLLRHGATLAAQQHHQVEQWRDRILQEGDTAINAFLEAFPQADRQKLRQLERSARKEAELNKPPASARELFRYLREQLSA</sequence>
<proteinExistence type="inferred from homology"/>
<dbReference type="InterPro" id="IPR006839">
    <property type="entry name" value="DarP"/>
</dbReference>
<gene>
    <name evidence="5" type="primary">darP</name>
    <name evidence="7" type="ORF">EV696_11374</name>
</gene>
<organism evidence="7 8">
    <name type="scientific">Permianibacter aggregans</name>
    <dbReference type="NCBI Taxonomy" id="1510150"/>
    <lineage>
        <taxon>Bacteria</taxon>
        <taxon>Pseudomonadati</taxon>
        <taxon>Pseudomonadota</taxon>
        <taxon>Gammaproteobacteria</taxon>
        <taxon>Pseudomonadales</taxon>
        <taxon>Pseudomonadaceae</taxon>
        <taxon>Permianibacter</taxon>
    </lineage>
</organism>
<evidence type="ECO:0000313" key="7">
    <source>
        <dbReference type="EMBL" id="TDQ46533.1"/>
    </source>
</evidence>
<comment type="subcellular location">
    <subcellularLocation>
        <location evidence="5">Cytoplasm</location>
    </subcellularLocation>
    <text evidence="5">Associates with late stage pre-50S ribosomal subunits.</text>
</comment>
<dbReference type="GO" id="GO:0005829">
    <property type="term" value="C:cytosol"/>
    <property type="evidence" value="ECO:0007669"/>
    <property type="project" value="TreeGrafter"/>
</dbReference>
<dbReference type="Pfam" id="PF04751">
    <property type="entry name" value="DarP"/>
    <property type="match status" value="1"/>
</dbReference>
<evidence type="ECO:0000256" key="2">
    <source>
        <dbReference type="ARBA" id="ARBA00022517"/>
    </source>
</evidence>
<evidence type="ECO:0000256" key="3">
    <source>
        <dbReference type="ARBA" id="ARBA00022730"/>
    </source>
</evidence>
<keyword evidence="8" id="KW-1185">Reference proteome</keyword>
<dbReference type="OrthoDB" id="5293604at2"/>
<keyword evidence="6" id="KW-0175">Coiled coil</keyword>
<dbReference type="Gene3D" id="1.10.60.30">
    <property type="entry name" value="PSPTO4464-like domains"/>
    <property type="match status" value="2"/>
</dbReference>
<evidence type="ECO:0000313" key="8">
    <source>
        <dbReference type="Proteomes" id="UP000295375"/>
    </source>
</evidence>
<keyword evidence="3 5" id="KW-0699">rRNA-binding</keyword>
<keyword evidence="4 5" id="KW-0694">RNA-binding</keyword>
<dbReference type="CDD" id="cd16331">
    <property type="entry name" value="YjgA-like"/>
    <property type="match status" value="1"/>
</dbReference>
<accession>A0A4R6UM99</accession>
<comment type="caution">
    <text evidence="7">The sequence shown here is derived from an EMBL/GenBank/DDBJ whole genome shotgun (WGS) entry which is preliminary data.</text>
</comment>
<dbReference type="NCBIfam" id="NF003593">
    <property type="entry name" value="PRK05255.1-1"/>
    <property type="match status" value="1"/>
</dbReference>
<dbReference type="PIRSF" id="PIRSF016183">
    <property type="entry name" value="UCP016183"/>
    <property type="match status" value="1"/>
</dbReference>
<dbReference type="SUPFAM" id="SSF158710">
    <property type="entry name" value="PSPTO4464-like"/>
    <property type="match status" value="1"/>
</dbReference>
<dbReference type="EMBL" id="SNYM01000013">
    <property type="protein sequence ID" value="TDQ46533.1"/>
    <property type="molecule type" value="Genomic_DNA"/>
</dbReference>
<dbReference type="InterPro" id="IPR023153">
    <property type="entry name" value="DarP_sf"/>
</dbReference>
<dbReference type="PANTHER" id="PTHR38101">
    <property type="entry name" value="UPF0307 PROTEIN YJGA"/>
    <property type="match status" value="1"/>
</dbReference>
<name>A0A4R6UM99_9GAMM</name>
<evidence type="ECO:0000256" key="1">
    <source>
        <dbReference type="ARBA" id="ARBA00022490"/>
    </source>
</evidence>
<dbReference type="GO" id="GO:0043022">
    <property type="term" value="F:ribosome binding"/>
    <property type="evidence" value="ECO:0007669"/>
    <property type="project" value="UniProtKB-UniRule"/>
</dbReference>
<dbReference type="RefSeq" id="WP_133591781.1">
    <property type="nucleotide sequence ID" value="NZ_CP037953.1"/>
</dbReference>
<comment type="function">
    <text evidence="5">Member of a network of 50S ribosomal subunit biogenesis factors which assembles along the 30S-50S interface, preventing incorrect 23S rRNA structures from forming. Promotes peptidyl transferase center (PTC) maturation.</text>
</comment>
<keyword evidence="2 5" id="KW-0690">Ribosome biogenesis</keyword>
<dbReference type="GO" id="GO:1902626">
    <property type="term" value="P:assembly of large subunit precursor of preribosome"/>
    <property type="evidence" value="ECO:0007669"/>
    <property type="project" value="UniProtKB-UniRule"/>
</dbReference>
<dbReference type="HAMAP" id="MF_00765">
    <property type="entry name" value="DarP"/>
    <property type="match status" value="1"/>
</dbReference>
<dbReference type="AlphaFoldDB" id="A0A4R6UM99"/>
<evidence type="ECO:0000256" key="6">
    <source>
        <dbReference type="SAM" id="Coils"/>
    </source>
</evidence>
<evidence type="ECO:0000256" key="5">
    <source>
        <dbReference type="HAMAP-Rule" id="MF_00765"/>
    </source>
</evidence>
<evidence type="ECO:0000256" key="4">
    <source>
        <dbReference type="ARBA" id="ARBA00022884"/>
    </source>
</evidence>
<keyword evidence="1 5" id="KW-0963">Cytoplasm</keyword>
<reference evidence="7 8" key="1">
    <citation type="submission" date="2019-03" db="EMBL/GenBank/DDBJ databases">
        <title>Genomic Encyclopedia of Type Strains, Phase IV (KMG-IV): sequencing the most valuable type-strain genomes for metagenomic binning, comparative biology and taxonomic classification.</title>
        <authorList>
            <person name="Goeker M."/>
        </authorList>
    </citation>
    <scope>NUCLEOTIDE SEQUENCE [LARGE SCALE GENOMIC DNA]</scope>
    <source>
        <strain evidence="7 8">DSM 103792</strain>
    </source>
</reference>
<feature type="coiled-coil region" evidence="6">
    <location>
        <begin position="25"/>
        <end position="52"/>
    </location>
</feature>
<dbReference type="Proteomes" id="UP000295375">
    <property type="component" value="Unassembled WGS sequence"/>
</dbReference>
<dbReference type="GO" id="GO:0019843">
    <property type="term" value="F:rRNA binding"/>
    <property type="evidence" value="ECO:0007669"/>
    <property type="project" value="UniProtKB-UniRule"/>
</dbReference>